<dbReference type="Proteomes" id="UP000218811">
    <property type="component" value="Unassembled WGS sequence"/>
</dbReference>
<organism evidence="2 3">
    <name type="scientific">Wolfiporia cocos (strain MD-104)</name>
    <name type="common">Brown rot fungus</name>
    <dbReference type="NCBI Taxonomy" id="742152"/>
    <lineage>
        <taxon>Eukaryota</taxon>
        <taxon>Fungi</taxon>
        <taxon>Dikarya</taxon>
        <taxon>Basidiomycota</taxon>
        <taxon>Agaricomycotina</taxon>
        <taxon>Agaricomycetes</taxon>
        <taxon>Polyporales</taxon>
        <taxon>Phaeolaceae</taxon>
        <taxon>Wolfiporia</taxon>
    </lineage>
</organism>
<dbReference type="PANTHER" id="PTHR14659:SF1">
    <property type="entry name" value="ALPHA- AND GAMMA-ADAPTIN-BINDING PROTEIN P34"/>
    <property type="match status" value="1"/>
</dbReference>
<reference evidence="2 3" key="1">
    <citation type="journal article" date="2012" name="Science">
        <title>The Paleozoic origin of enzymatic lignin decomposition reconstructed from 31 fungal genomes.</title>
        <authorList>
            <person name="Floudas D."/>
            <person name="Binder M."/>
            <person name="Riley R."/>
            <person name="Barry K."/>
            <person name="Blanchette R.A."/>
            <person name="Henrissat B."/>
            <person name="Martinez A.T."/>
            <person name="Otillar R."/>
            <person name="Spatafora J.W."/>
            <person name="Yadav J.S."/>
            <person name="Aerts A."/>
            <person name="Benoit I."/>
            <person name="Boyd A."/>
            <person name="Carlson A."/>
            <person name="Copeland A."/>
            <person name="Coutinho P.M."/>
            <person name="de Vries R.P."/>
            <person name="Ferreira P."/>
            <person name="Findley K."/>
            <person name="Foster B."/>
            <person name="Gaskell J."/>
            <person name="Glotzer D."/>
            <person name="Gorecki P."/>
            <person name="Heitman J."/>
            <person name="Hesse C."/>
            <person name="Hori C."/>
            <person name="Igarashi K."/>
            <person name="Jurgens J.A."/>
            <person name="Kallen N."/>
            <person name="Kersten P."/>
            <person name="Kohler A."/>
            <person name="Kuees U."/>
            <person name="Kumar T.K.A."/>
            <person name="Kuo A."/>
            <person name="LaButti K."/>
            <person name="Larrondo L.F."/>
            <person name="Lindquist E."/>
            <person name="Ling A."/>
            <person name="Lombard V."/>
            <person name="Lucas S."/>
            <person name="Lundell T."/>
            <person name="Martin R."/>
            <person name="McLaughlin D.J."/>
            <person name="Morgenstern I."/>
            <person name="Morin E."/>
            <person name="Murat C."/>
            <person name="Nagy L.G."/>
            <person name="Nolan M."/>
            <person name="Ohm R.A."/>
            <person name="Patyshakuliyeva A."/>
            <person name="Rokas A."/>
            <person name="Ruiz-Duenas F.J."/>
            <person name="Sabat G."/>
            <person name="Salamov A."/>
            <person name="Samejima M."/>
            <person name="Schmutz J."/>
            <person name="Slot J.C."/>
            <person name="St John F."/>
            <person name="Stenlid J."/>
            <person name="Sun H."/>
            <person name="Sun S."/>
            <person name="Syed K."/>
            <person name="Tsang A."/>
            <person name="Wiebenga A."/>
            <person name="Young D."/>
            <person name="Pisabarro A."/>
            <person name="Eastwood D.C."/>
            <person name="Martin F."/>
            <person name="Cullen D."/>
            <person name="Grigoriev I.V."/>
            <person name="Hibbett D.S."/>
        </authorList>
    </citation>
    <scope>NUCLEOTIDE SEQUENCE [LARGE SCALE GENOMIC DNA]</scope>
    <source>
        <strain evidence="2 3">MD-104</strain>
    </source>
</reference>
<feature type="region of interest" description="Disordered" evidence="1">
    <location>
        <begin position="211"/>
        <end position="234"/>
    </location>
</feature>
<dbReference type="STRING" id="742152.A0A2H3JEL3"/>
<dbReference type="InterPro" id="IPR019341">
    <property type="entry name" value="Alpha/Gamma-adaptin-bd_p34"/>
</dbReference>
<gene>
    <name evidence="2" type="ORF">WOLCODRAFT_68879</name>
</gene>
<dbReference type="PANTHER" id="PTHR14659">
    <property type="entry name" value="ALPHA- AND GAMMA-ADAPTIN-BINDING PROTEIN P34"/>
    <property type="match status" value="1"/>
</dbReference>
<dbReference type="OMA" id="PWTIVNK"/>
<dbReference type="OrthoDB" id="10261384at2759"/>
<proteinExistence type="predicted"/>
<protein>
    <recommendedName>
        <fullName evidence="4">Alpha/gamma-adaptin-binding protein p34</fullName>
    </recommendedName>
</protein>
<dbReference type="EMBL" id="KB468053">
    <property type="protein sequence ID" value="PCH39985.1"/>
    <property type="molecule type" value="Genomic_DNA"/>
</dbReference>
<accession>A0A2H3JEL3</accession>
<feature type="region of interest" description="Disordered" evidence="1">
    <location>
        <begin position="334"/>
        <end position="354"/>
    </location>
</feature>
<sequence length="461" mass="50090">MASTAECRILVISSKVEQAQQFVQRVQALSTAKPSISLSSADESNGSIPWTIANKYYTANVHFQTRVLNEFKSSHADGVPAVVFVWMHGEPFREHILDISSSLRDHDPEVSLAVKLGTSATAEQSAKEEGTDDFLSSHGFEYIEGDRTSTAAEEGIPGLPRAIDALSTIMWPTIVQSESTRNRKSRARELLDWAREEEEEDGLRALISGDDSAHAHDDADPGADTSTTAVRKSRMQREMEELERWLADEEGRREREEAHAWVGWSSAPTPTIQTPTVDGVPHLRFDDDFTEFVAAPSPASAQQLAQSLSPFDADMLVPMHTGASYRSLASVSDIGSDHHATDGDGDGDDPDLPSQAEIAETSRRIFGSAFPLPVPDISRPSASAETASAHGSDDGHAFDHHDDDDEFEMSAFDLSRVLSALQGMKEQISGMEDEGERRKAAARVALGLVYGLQADGRGSGN</sequence>
<evidence type="ECO:0000256" key="1">
    <source>
        <dbReference type="SAM" id="MobiDB-lite"/>
    </source>
</evidence>
<evidence type="ECO:0000313" key="3">
    <source>
        <dbReference type="Proteomes" id="UP000218811"/>
    </source>
</evidence>
<dbReference type="Gene3D" id="3.40.50.11960">
    <property type="match status" value="1"/>
</dbReference>
<keyword evidence="3" id="KW-1185">Reference proteome</keyword>
<evidence type="ECO:0008006" key="4">
    <source>
        <dbReference type="Google" id="ProtNLM"/>
    </source>
</evidence>
<evidence type="ECO:0000313" key="2">
    <source>
        <dbReference type="EMBL" id="PCH39985.1"/>
    </source>
</evidence>
<feature type="compositionally biased region" description="Basic and acidic residues" evidence="1">
    <location>
        <begin position="391"/>
        <end position="401"/>
    </location>
</feature>
<feature type="region of interest" description="Disordered" evidence="1">
    <location>
        <begin position="369"/>
        <end position="404"/>
    </location>
</feature>
<name>A0A2H3JEL3_WOLCO</name>
<dbReference type="AlphaFoldDB" id="A0A2H3JEL3"/>